<feature type="domain" description="Homeobox" evidence="3">
    <location>
        <begin position="240"/>
        <end position="298"/>
    </location>
</feature>
<feature type="compositionally biased region" description="Gly residues" evidence="2">
    <location>
        <begin position="311"/>
        <end position="329"/>
    </location>
</feature>
<name>A0A150FVY9_GONPE</name>
<dbReference type="GO" id="GO:0003677">
    <property type="term" value="F:DNA binding"/>
    <property type="evidence" value="ECO:0007669"/>
    <property type="project" value="UniProtKB-UniRule"/>
</dbReference>
<feature type="compositionally biased region" description="Acidic residues" evidence="2">
    <location>
        <begin position="339"/>
        <end position="349"/>
    </location>
</feature>
<comment type="subcellular location">
    <subcellularLocation>
        <location evidence="1">Nucleus</location>
    </subcellularLocation>
</comment>
<dbReference type="GO" id="GO:0005634">
    <property type="term" value="C:nucleus"/>
    <property type="evidence" value="ECO:0007669"/>
    <property type="project" value="UniProtKB-SubCell"/>
</dbReference>
<dbReference type="OrthoDB" id="10056939at2759"/>
<evidence type="ECO:0000256" key="1">
    <source>
        <dbReference type="PROSITE-ProRule" id="PRU00108"/>
    </source>
</evidence>
<feature type="region of interest" description="Disordered" evidence="2">
    <location>
        <begin position="311"/>
        <end position="362"/>
    </location>
</feature>
<dbReference type="Gene3D" id="1.10.10.60">
    <property type="entry name" value="Homeodomain-like"/>
    <property type="match status" value="1"/>
</dbReference>
<keyword evidence="1" id="KW-0371">Homeobox</keyword>
<feature type="compositionally biased region" description="Gly residues" evidence="2">
    <location>
        <begin position="350"/>
        <end position="362"/>
    </location>
</feature>
<dbReference type="InterPro" id="IPR001356">
    <property type="entry name" value="HD"/>
</dbReference>
<evidence type="ECO:0000256" key="2">
    <source>
        <dbReference type="SAM" id="MobiDB-lite"/>
    </source>
</evidence>
<keyword evidence="5" id="KW-1185">Reference proteome</keyword>
<keyword evidence="1" id="KW-0539">Nucleus</keyword>
<evidence type="ECO:0000259" key="3">
    <source>
        <dbReference type="PROSITE" id="PS50071"/>
    </source>
</evidence>
<dbReference type="SUPFAM" id="SSF46689">
    <property type="entry name" value="Homeodomain-like"/>
    <property type="match status" value="1"/>
</dbReference>
<dbReference type="PROSITE" id="PS50071">
    <property type="entry name" value="HOMEOBOX_2"/>
    <property type="match status" value="1"/>
</dbReference>
<dbReference type="CDD" id="cd00086">
    <property type="entry name" value="homeodomain"/>
    <property type="match status" value="1"/>
</dbReference>
<proteinExistence type="predicted"/>
<keyword evidence="1" id="KW-0238">DNA-binding</keyword>
<dbReference type="EMBL" id="LSYV01000283">
    <property type="protein sequence ID" value="KXZ41783.1"/>
    <property type="molecule type" value="Genomic_DNA"/>
</dbReference>
<feature type="DNA-binding region" description="Homeobox" evidence="1">
    <location>
        <begin position="242"/>
        <end position="299"/>
    </location>
</feature>
<evidence type="ECO:0000313" key="4">
    <source>
        <dbReference type="EMBL" id="KXZ41783.1"/>
    </source>
</evidence>
<evidence type="ECO:0000313" key="5">
    <source>
        <dbReference type="Proteomes" id="UP000075714"/>
    </source>
</evidence>
<organism evidence="4 5">
    <name type="scientific">Gonium pectorale</name>
    <name type="common">Green alga</name>
    <dbReference type="NCBI Taxonomy" id="33097"/>
    <lineage>
        <taxon>Eukaryota</taxon>
        <taxon>Viridiplantae</taxon>
        <taxon>Chlorophyta</taxon>
        <taxon>core chlorophytes</taxon>
        <taxon>Chlorophyceae</taxon>
        <taxon>CS clade</taxon>
        <taxon>Chlamydomonadales</taxon>
        <taxon>Volvocaceae</taxon>
        <taxon>Gonium</taxon>
    </lineage>
</organism>
<gene>
    <name evidence="4" type="ORF">GPECTOR_284g753</name>
</gene>
<dbReference type="SMART" id="SM00389">
    <property type="entry name" value="HOX"/>
    <property type="match status" value="1"/>
</dbReference>
<dbReference type="Proteomes" id="UP000075714">
    <property type="component" value="Unassembled WGS sequence"/>
</dbReference>
<comment type="caution">
    <text evidence="4">The sequence shown here is derived from an EMBL/GenBank/DDBJ whole genome shotgun (WGS) entry which is preliminary data.</text>
</comment>
<sequence>MPPLPPLLVPGACAGDAVTRLGLGGLDDVYGHVPGSNGGGASGHSSVAGAAAVALGQAGLGPQPGPGSYLAATVQLLHDCKLYSPDLAPAPTVTHAALGAATAGSGAGVGGGLAAAPAPVLVWTETERRAAQSAAVSRFMVQSDRLITELLTHLGFSEAQAEAAIQGSLSAFPGAAANVVNLVLRLRSSLLSAYIRHLDTGAAAASRGSSGGGDSDAVLSEPAAALAQLQVHSGVADSLLQMLRARFRSSACQLWALANIVDPRPPRPIKLSLAAYTGKTSKQVTDWFTNWRARHWRPTIMALDVEGSAGAGGKDVGATGAGRGGGGGDRAVRRRDLAEEADEYGDAEGDFGGGESGGRGFA</sequence>
<protein>
    <submittedName>
        <fullName evidence="4">GSP1 protein</fullName>
    </submittedName>
</protein>
<reference evidence="5" key="1">
    <citation type="journal article" date="2016" name="Nat. Commun.">
        <title>The Gonium pectorale genome demonstrates co-option of cell cycle regulation during the evolution of multicellularity.</title>
        <authorList>
            <person name="Hanschen E.R."/>
            <person name="Marriage T.N."/>
            <person name="Ferris P.J."/>
            <person name="Hamaji T."/>
            <person name="Toyoda A."/>
            <person name="Fujiyama A."/>
            <person name="Neme R."/>
            <person name="Noguchi H."/>
            <person name="Minakuchi Y."/>
            <person name="Suzuki M."/>
            <person name="Kawai-Toyooka H."/>
            <person name="Smith D.R."/>
            <person name="Sparks H."/>
            <person name="Anderson J."/>
            <person name="Bakaric R."/>
            <person name="Luria V."/>
            <person name="Karger A."/>
            <person name="Kirschner M.W."/>
            <person name="Durand P.M."/>
            <person name="Michod R.E."/>
            <person name="Nozaki H."/>
            <person name="Olson B.J."/>
        </authorList>
    </citation>
    <scope>NUCLEOTIDE SEQUENCE [LARGE SCALE GENOMIC DNA]</scope>
    <source>
        <strain evidence="5">NIES-2863</strain>
    </source>
</reference>
<dbReference type="InterPro" id="IPR009057">
    <property type="entry name" value="Homeodomain-like_sf"/>
</dbReference>
<dbReference type="AlphaFoldDB" id="A0A150FVY9"/>
<accession>A0A150FVY9</accession>
<dbReference type="STRING" id="33097.A0A150FVY9"/>